<keyword evidence="1" id="KW-0812">Transmembrane</keyword>
<dbReference type="InterPro" id="IPR018392">
    <property type="entry name" value="LysM"/>
</dbReference>
<dbReference type="Gene3D" id="3.10.350.10">
    <property type="entry name" value="LysM domain"/>
    <property type="match status" value="1"/>
</dbReference>
<feature type="transmembrane region" description="Helical" evidence="1">
    <location>
        <begin position="21"/>
        <end position="42"/>
    </location>
</feature>
<comment type="caution">
    <text evidence="3">The sequence shown here is derived from an EMBL/GenBank/DDBJ whole genome shotgun (WGS) entry which is preliminary data.</text>
</comment>
<evidence type="ECO:0000313" key="4">
    <source>
        <dbReference type="Proteomes" id="UP000469424"/>
    </source>
</evidence>
<keyword evidence="1" id="KW-0472">Membrane</keyword>
<evidence type="ECO:0000259" key="2">
    <source>
        <dbReference type="Pfam" id="PF01476"/>
    </source>
</evidence>
<dbReference type="Proteomes" id="UP000469424">
    <property type="component" value="Unassembled WGS sequence"/>
</dbReference>
<evidence type="ECO:0000313" key="3">
    <source>
        <dbReference type="EMBL" id="MST70024.1"/>
    </source>
</evidence>
<reference evidence="3 4" key="1">
    <citation type="submission" date="2019-08" db="EMBL/GenBank/DDBJ databases">
        <title>In-depth cultivation of the pig gut microbiome towards novel bacterial diversity and tailored functional studies.</title>
        <authorList>
            <person name="Wylensek D."/>
            <person name="Hitch T.C.A."/>
            <person name="Clavel T."/>
        </authorList>
    </citation>
    <scope>NUCLEOTIDE SEQUENCE [LARGE SCALE GENOMIC DNA]</scope>
    <source>
        <strain evidence="3 4">WCA-MUC-591-APC-4B</strain>
    </source>
</reference>
<proteinExistence type="predicted"/>
<dbReference type="CDD" id="cd00118">
    <property type="entry name" value="LysM"/>
    <property type="match status" value="1"/>
</dbReference>
<gene>
    <name evidence="3" type="ORF">FYJ65_01500</name>
</gene>
<organism evidence="3 4">
    <name type="scientific">Mogibacterium kristiansenii</name>
    <dbReference type="NCBI Taxonomy" id="2606708"/>
    <lineage>
        <taxon>Bacteria</taxon>
        <taxon>Bacillati</taxon>
        <taxon>Bacillota</taxon>
        <taxon>Clostridia</taxon>
        <taxon>Peptostreptococcales</taxon>
        <taxon>Anaerovoracaceae</taxon>
        <taxon>Mogibacterium</taxon>
    </lineage>
</organism>
<keyword evidence="1" id="KW-1133">Transmembrane helix</keyword>
<sequence>MLAEGRIIMKLMGRYRVVKPVRFFVCILIMVMGLSTLLFTVFGPSTEAAAADTYRQVVVHENETIWTIAEENCPSGTDPRIHVKEICEINDVDPGEIQPGDVLIVPVEA</sequence>
<feature type="domain" description="LysM" evidence="2">
    <location>
        <begin position="58"/>
        <end position="106"/>
    </location>
</feature>
<dbReference type="EMBL" id="VUNA01000002">
    <property type="protein sequence ID" value="MST70024.1"/>
    <property type="molecule type" value="Genomic_DNA"/>
</dbReference>
<dbReference type="AlphaFoldDB" id="A0A6N7XGJ6"/>
<keyword evidence="4" id="KW-1185">Reference proteome</keyword>
<dbReference type="InterPro" id="IPR036779">
    <property type="entry name" value="LysM_dom_sf"/>
</dbReference>
<name>A0A6N7XGJ6_9FIRM</name>
<dbReference type="Pfam" id="PF01476">
    <property type="entry name" value="LysM"/>
    <property type="match status" value="1"/>
</dbReference>
<accession>A0A6N7XGJ6</accession>
<evidence type="ECO:0000256" key="1">
    <source>
        <dbReference type="SAM" id="Phobius"/>
    </source>
</evidence>
<dbReference type="SUPFAM" id="SSF54106">
    <property type="entry name" value="LysM domain"/>
    <property type="match status" value="1"/>
</dbReference>
<protein>
    <submittedName>
        <fullName evidence="3">LysM peptidoglycan-binding domain-containing protein</fullName>
    </submittedName>
</protein>